<dbReference type="Gene3D" id="3.40.50.150">
    <property type="entry name" value="Vaccinia Virus protein VP39"/>
    <property type="match status" value="1"/>
</dbReference>
<dbReference type="Gene3D" id="2.40.50.140">
    <property type="entry name" value="Nucleic acid-binding proteins"/>
    <property type="match status" value="1"/>
</dbReference>
<organism evidence="7 8">
    <name type="scientific">Mesosutterella porci</name>
    <dbReference type="NCBI Taxonomy" id="2915351"/>
    <lineage>
        <taxon>Bacteria</taxon>
        <taxon>Pseudomonadati</taxon>
        <taxon>Pseudomonadota</taxon>
        <taxon>Betaproteobacteria</taxon>
        <taxon>Burkholderiales</taxon>
        <taxon>Sutterellaceae</taxon>
        <taxon>Mesosutterella</taxon>
    </lineage>
</organism>
<dbReference type="InterPro" id="IPR029063">
    <property type="entry name" value="SAM-dependent_MTases_sf"/>
</dbReference>
<dbReference type="SUPFAM" id="SSF53335">
    <property type="entry name" value="S-adenosyl-L-methionine-dependent methyltransferases"/>
    <property type="match status" value="1"/>
</dbReference>
<dbReference type="RefSeq" id="WP_237980316.1">
    <property type="nucleotide sequence ID" value="NZ_JAKNCT010000013.1"/>
</dbReference>
<feature type="compositionally biased region" description="Basic and acidic residues" evidence="6">
    <location>
        <begin position="58"/>
        <end position="71"/>
    </location>
</feature>
<evidence type="ECO:0000313" key="7">
    <source>
        <dbReference type="EMBL" id="MCG5031788.1"/>
    </source>
</evidence>
<dbReference type="Gene3D" id="2.40.50.1070">
    <property type="match status" value="1"/>
</dbReference>
<dbReference type="NCBIfam" id="TIGR00479">
    <property type="entry name" value="rumA"/>
    <property type="match status" value="1"/>
</dbReference>
<evidence type="ECO:0000256" key="5">
    <source>
        <dbReference type="PROSITE-ProRule" id="PRU01024"/>
    </source>
</evidence>
<feature type="region of interest" description="Disordered" evidence="6">
    <location>
        <begin position="50"/>
        <end position="71"/>
    </location>
</feature>
<comment type="caution">
    <text evidence="7">The sequence shown here is derived from an EMBL/GenBank/DDBJ whole genome shotgun (WGS) entry which is preliminary data.</text>
</comment>
<evidence type="ECO:0000256" key="6">
    <source>
        <dbReference type="SAM" id="MobiDB-lite"/>
    </source>
</evidence>
<dbReference type="Proteomes" id="UP001297600">
    <property type="component" value="Unassembled WGS sequence"/>
</dbReference>
<keyword evidence="3 5" id="KW-0949">S-adenosyl-L-methionine</keyword>
<dbReference type="CDD" id="cd02440">
    <property type="entry name" value="AdoMet_MTases"/>
    <property type="match status" value="1"/>
</dbReference>
<feature type="binding site" evidence="5">
    <location>
        <position position="313"/>
    </location>
    <ligand>
        <name>S-adenosyl-L-methionine</name>
        <dbReference type="ChEBI" id="CHEBI:59789"/>
    </ligand>
</feature>
<dbReference type="EMBL" id="JAKNCT010000013">
    <property type="protein sequence ID" value="MCG5031788.1"/>
    <property type="molecule type" value="Genomic_DNA"/>
</dbReference>
<protein>
    <submittedName>
        <fullName evidence="7">23S rRNA (Uracil(1939)-C(5))-methyltransferase RlmD</fullName>
        <ecNumber evidence="7">2.1.1.190</ecNumber>
    </submittedName>
</protein>
<proteinExistence type="inferred from homology"/>
<reference evidence="7 8" key="1">
    <citation type="submission" date="2022-02" db="EMBL/GenBank/DDBJ databases">
        <title>Mesosutterella porci, a novel member of the family Sutterellaceae from pig feces.</title>
        <authorList>
            <person name="Wylensek D."/>
            <person name="Clavel T."/>
        </authorList>
    </citation>
    <scope>NUCLEOTIDE SEQUENCE [LARGE SCALE GENOMIC DNA]</scope>
    <source>
        <strain evidence="8">oilRF-744-wt-GAM-9</strain>
    </source>
</reference>
<keyword evidence="4" id="KW-0408">Iron</keyword>
<gene>
    <name evidence="7" type="primary">rlmD</name>
    <name evidence="7" type="ORF">MAF45_10105</name>
</gene>
<name>A0ABS9MT34_9BURK</name>
<feature type="binding site" evidence="5">
    <location>
        <position position="284"/>
    </location>
    <ligand>
        <name>S-adenosyl-L-methionine</name>
        <dbReference type="ChEBI" id="CHEBI:59789"/>
    </ligand>
</feature>
<dbReference type="PANTHER" id="PTHR11061:SF30">
    <property type="entry name" value="TRNA (URACIL(54)-C(5))-METHYLTRANSFERASE"/>
    <property type="match status" value="1"/>
</dbReference>
<feature type="binding site" evidence="5">
    <location>
        <position position="382"/>
    </location>
    <ligand>
        <name>S-adenosyl-L-methionine</name>
        <dbReference type="ChEBI" id="CHEBI:59789"/>
    </ligand>
</feature>
<keyword evidence="4" id="KW-0411">Iron-sulfur</keyword>
<keyword evidence="8" id="KW-1185">Reference proteome</keyword>
<evidence type="ECO:0000256" key="4">
    <source>
        <dbReference type="ARBA" id="ARBA00023014"/>
    </source>
</evidence>
<dbReference type="PANTHER" id="PTHR11061">
    <property type="entry name" value="RNA M5U METHYLTRANSFERASE"/>
    <property type="match status" value="1"/>
</dbReference>
<sequence length="455" mass="48571">MTLQKLFITDIADSGAGIAWRQAAGRSVRVFVPGGLPGDVLEARLMPGPAGSHSLSARPERFLQRSPSRREKPFCPQACVCGGCPLAALSYPAQLDFKRRRLAELFRDIVPEGLIRPVLGLEPGERPVRNKALLHFAGRSEALSVGLYAPGSHRVLDQTARCPQCPAWMGETALAVAQAGAKLGLGAWDERRLEGALRALLMRDAGEGGRLAALVTGEKLSAQALSRIREAMRSAGVTSASVCVNSEPGNAPLRGEMTPILGDGSVRVSLCGLGFRVRPETFLQVNPLQTPRLYDLALSLAQIRPQDRVLDLYCGVGTLTLLAARQAREAFGVEIVRASVEEAERNAEANGIRSARFACGPAAGILPEIARAGFSPRIVIADPPRKGLEAGVAEAISALRPEKVVYIACGPGALARDCRRFAQLGYRVSALCPVDLFPETLHVETVALMSRVEGK</sequence>
<evidence type="ECO:0000313" key="8">
    <source>
        <dbReference type="Proteomes" id="UP001297600"/>
    </source>
</evidence>
<dbReference type="Pfam" id="PF05958">
    <property type="entry name" value="tRNA_U5-meth_tr"/>
    <property type="match status" value="1"/>
</dbReference>
<dbReference type="GO" id="GO:0032259">
    <property type="term" value="P:methylation"/>
    <property type="evidence" value="ECO:0007669"/>
    <property type="project" value="UniProtKB-KW"/>
</dbReference>
<evidence type="ECO:0000256" key="1">
    <source>
        <dbReference type="ARBA" id="ARBA00022603"/>
    </source>
</evidence>
<dbReference type="InterPro" id="IPR012340">
    <property type="entry name" value="NA-bd_OB-fold"/>
</dbReference>
<comment type="similarity">
    <text evidence="5">Belongs to the class I-like SAM-binding methyltransferase superfamily. RNA M5U methyltransferase family.</text>
</comment>
<keyword evidence="2 5" id="KW-0808">Transferase</keyword>
<dbReference type="PROSITE" id="PS51687">
    <property type="entry name" value="SAM_MT_RNA_M5U"/>
    <property type="match status" value="1"/>
</dbReference>
<evidence type="ECO:0000256" key="2">
    <source>
        <dbReference type="ARBA" id="ARBA00022679"/>
    </source>
</evidence>
<dbReference type="GO" id="GO:0008168">
    <property type="term" value="F:methyltransferase activity"/>
    <property type="evidence" value="ECO:0007669"/>
    <property type="project" value="UniProtKB-KW"/>
</dbReference>
<feature type="active site" description="Nucleophile" evidence="5">
    <location>
        <position position="409"/>
    </location>
</feature>
<evidence type="ECO:0000256" key="3">
    <source>
        <dbReference type="ARBA" id="ARBA00022691"/>
    </source>
</evidence>
<feature type="binding site" evidence="5">
    <location>
        <position position="334"/>
    </location>
    <ligand>
        <name>S-adenosyl-L-methionine</name>
        <dbReference type="ChEBI" id="CHEBI:59789"/>
    </ligand>
</feature>
<accession>A0ABS9MT34</accession>
<dbReference type="EC" id="2.1.1.190" evidence="7"/>
<keyword evidence="4" id="KW-0479">Metal-binding</keyword>
<keyword evidence="1 5" id="KW-0489">Methyltransferase</keyword>
<dbReference type="InterPro" id="IPR010280">
    <property type="entry name" value="U5_MeTrfase_fam"/>
</dbReference>